<organism evidence="1 2">
    <name type="scientific">Edwardsiella piscicida</name>
    <dbReference type="NCBI Taxonomy" id="1263550"/>
    <lineage>
        <taxon>Bacteria</taxon>
        <taxon>Pseudomonadati</taxon>
        <taxon>Pseudomonadota</taxon>
        <taxon>Gammaproteobacteria</taxon>
        <taxon>Enterobacterales</taxon>
        <taxon>Hafniaceae</taxon>
        <taxon>Edwardsiella</taxon>
    </lineage>
</organism>
<evidence type="ECO:0000313" key="1">
    <source>
        <dbReference type="EMBL" id="ACY83325.1"/>
    </source>
</evidence>
<protein>
    <submittedName>
        <fullName evidence="1">Uncharacterized protein</fullName>
    </submittedName>
</protein>
<dbReference type="Proteomes" id="UP000002634">
    <property type="component" value="Chromosome"/>
</dbReference>
<dbReference type="EMBL" id="CP001135">
    <property type="protein sequence ID" value="ACY83325.1"/>
    <property type="molecule type" value="Genomic_DNA"/>
</dbReference>
<name>A0AAU8P2A5_EDWPI</name>
<evidence type="ECO:0000313" key="2">
    <source>
        <dbReference type="Proteomes" id="UP000002634"/>
    </source>
</evidence>
<dbReference type="KEGG" id="etr:ETAE_0478"/>
<proteinExistence type="predicted"/>
<accession>A0AAU8P2A5</accession>
<keyword evidence="2" id="KW-1185">Reference proteome</keyword>
<sequence length="40" mass="4485">MIFYSVLSCPARERAQTAAIGGQHRRKWVISALFSLIYSG</sequence>
<reference evidence="1 2" key="1">
    <citation type="journal article" date="2009" name="PLoS ONE">
        <title>Genome sequence of the versatile fish pathogen Edwardsiella tarda provides insights into its adaptation to broad host ranges and intracellular niches.</title>
        <authorList>
            <person name="Wang Q."/>
            <person name="Yang M."/>
            <person name="Xiao J."/>
            <person name="Wu H."/>
            <person name="Wang X."/>
            <person name="Lv Y."/>
            <person name="Xu L."/>
            <person name="Zheng H."/>
            <person name="Wang S."/>
            <person name="Zhao G."/>
            <person name="Liu Q."/>
            <person name="Zhang Y."/>
        </authorList>
    </citation>
    <scope>NUCLEOTIDE SEQUENCE [LARGE SCALE GENOMIC DNA]</scope>
    <source>
        <strain evidence="2">EIB202 / CCTCC M208068</strain>
    </source>
</reference>
<dbReference type="AlphaFoldDB" id="A0AAU8P2A5"/>
<gene>
    <name evidence="1" type="ordered locus">ETAE_0478</name>
</gene>